<evidence type="ECO:0000313" key="3">
    <source>
        <dbReference type="Proteomes" id="UP000315827"/>
    </source>
</evidence>
<dbReference type="InterPro" id="IPR043171">
    <property type="entry name" value="Ap4A_phos1/2-like"/>
</dbReference>
<dbReference type="InterPro" id="IPR036265">
    <property type="entry name" value="HIT-like_sf"/>
</dbReference>
<dbReference type="Proteomes" id="UP000315827">
    <property type="component" value="Unassembled WGS sequence"/>
</dbReference>
<dbReference type="InterPro" id="IPR046320">
    <property type="entry name" value="DUF4922"/>
</dbReference>
<dbReference type="RefSeq" id="WP_146376122.1">
    <property type="nucleotide sequence ID" value="NZ_VOHW01000018.1"/>
</dbReference>
<protein>
    <submittedName>
        <fullName evidence="2">DUF4922 domain-containing protein</fullName>
    </submittedName>
</protein>
<proteinExistence type="predicted"/>
<sequence>MKPNNWVSSSQATELLSKQLVTWPLAEKNYKALEAVQVKSFDMGGFSIRAQFNPARIVSTGAKVDARSLKERKCFLCPENLPVEQERLPFGFRHLVLCNPYPIFPQHFTIPTRAHTPQLILPQWNDFLELTRRLAPFTVFYNGPRSGASAPDHAHFQAVTRGIMPLDEEVAHLIDREVTASQAVRLPPHKLLGYRLTSREVTASQAVSRQAAAPEAGDGRILLLTGYLRNGFVIQASARETATDLFKKIYAALPVPPGEPEPMMNLFGSHYDDNWVITVIPRKRHRPWQYEAEGDDHLLSSPGAADIGGLFITPLEKDFKKINPELLRDVYQQVCLSDREVEEIFVHLRSSN</sequence>
<dbReference type="EMBL" id="VOHW01000018">
    <property type="protein sequence ID" value="TWV58880.1"/>
    <property type="molecule type" value="Genomic_DNA"/>
</dbReference>
<dbReference type="Pfam" id="PF16269">
    <property type="entry name" value="DUF4922"/>
    <property type="match status" value="1"/>
</dbReference>
<feature type="domain" description="DUF4922" evidence="1">
    <location>
        <begin position="15"/>
        <end position="159"/>
    </location>
</feature>
<name>A0A5C6K6S6_PARDI</name>
<evidence type="ECO:0000259" key="1">
    <source>
        <dbReference type="Pfam" id="PF16269"/>
    </source>
</evidence>
<organism evidence="2 3">
    <name type="scientific">Parabacteroides distasonis</name>
    <dbReference type="NCBI Taxonomy" id="823"/>
    <lineage>
        <taxon>Bacteria</taxon>
        <taxon>Pseudomonadati</taxon>
        <taxon>Bacteroidota</taxon>
        <taxon>Bacteroidia</taxon>
        <taxon>Bacteroidales</taxon>
        <taxon>Tannerellaceae</taxon>
        <taxon>Parabacteroides</taxon>
    </lineage>
</organism>
<reference evidence="2 3" key="1">
    <citation type="submission" date="2019-07" db="EMBL/GenBank/DDBJ databases">
        <title>Genome sequencing of Parabacteroides distasonis iSURF_7.</title>
        <authorList>
            <person name="Degefu H.N."/>
            <person name="Ruoff K.L."/>
            <person name="Price C.E."/>
            <person name="Valls R.A."/>
            <person name="O'Toole G.A."/>
        </authorList>
    </citation>
    <scope>NUCLEOTIDE SEQUENCE [LARGE SCALE GENOMIC DNA]</scope>
    <source>
        <strain evidence="2 3">CFPLTA003_1B</strain>
    </source>
</reference>
<gene>
    <name evidence="2" type="ORF">FSA05_20410</name>
</gene>
<accession>A0A5C6K6S6</accession>
<comment type="caution">
    <text evidence="2">The sequence shown here is derived from an EMBL/GenBank/DDBJ whole genome shotgun (WGS) entry which is preliminary data.</text>
</comment>
<dbReference type="SUPFAM" id="SSF54197">
    <property type="entry name" value="HIT-like"/>
    <property type="match status" value="1"/>
</dbReference>
<dbReference type="Gene3D" id="3.30.428.70">
    <property type="match status" value="1"/>
</dbReference>
<evidence type="ECO:0000313" key="2">
    <source>
        <dbReference type="EMBL" id="TWV58880.1"/>
    </source>
</evidence>
<dbReference type="AlphaFoldDB" id="A0A5C6K6S6"/>